<dbReference type="InterPro" id="IPR001810">
    <property type="entry name" value="F-box_dom"/>
</dbReference>
<accession>A0ABQ7JK45</accession>
<evidence type="ECO:0000313" key="3">
    <source>
        <dbReference type="Proteomes" id="UP001194696"/>
    </source>
</evidence>
<reference evidence="2 3" key="1">
    <citation type="journal article" date="2020" name="Fungal Divers.">
        <title>Resolving the Mortierellaceae phylogeny through synthesis of multi-gene phylogenetics and phylogenomics.</title>
        <authorList>
            <person name="Vandepol N."/>
            <person name="Liber J."/>
            <person name="Desiro A."/>
            <person name="Na H."/>
            <person name="Kennedy M."/>
            <person name="Barry K."/>
            <person name="Grigoriev I.V."/>
            <person name="Miller A.N."/>
            <person name="O'Donnell K."/>
            <person name="Stajich J.E."/>
            <person name="Bonito G."/>
        </authorList>
    </citation>
    <scope>NUCLEOTIDE SEQUENCE [LARGE SCALE GENOMIC DNA]</scope>
    <source>
        <strain evidence="2 3">AD045</strain>
    </source>
</reference>
<comment type="caution">
    <text evidence="2">The sequence shown here is derived from an EMBL/GenBank/DDBJ whole genome shotgun (WGS) entry which is preliminary data.</text>
</comment>
<gene>
    <name evidence="2" type="ORF">BGZ96_002792</name>
</gene>
<protein>
    <recommendedName>
        <fullName evidence="1">F-box domain-containing protein</fullName>
    </recommendedName>
</protein>
<dbReference type="SUPFAM" id="SSF52047">
    <property type="entry name" value="RNI-like"/>
    <property type="match status" value="1"/>
</dbReference>
<evidence type="ECO:0000313" key="2">
    <source>
        <dbReference type="EMBL" id="KAG0277619.1"/>
    </source>
</evidence>
<organism evidence="2 3">
    <name type="scientific">Linnemannia gamsii</name>
    <dbReference type="NCBI Taxonomy" id="64522"/>
    <lineage>
        <taxon>Eukaryota</taxon>
        <taxon>Fungi</taxon>
        <taxon>Fungi incertae sedis</taxon>
        <taxon>Mucoromycota</taxon>
        <taxon>Mortierellomycotina</taxon>
        <taxon>Mortierellomycetes</taxon>
        <taxon>Mortierellales</taxon>
        <taxon>Mortierellaceae</taxon>
        <taxon>Linnemannia</taxon>
    </lineage>
</organism>
<name>A0ABQ7JK45_9FUNG</name>
<dbReference type="EMBL" id="JAAAIM010001545">
    <property type="protein sequence ID" value="KAG0277619.1"/>
    <property type="molecule type" value="Genomic_DNA"/>
</dbReference>
<sequence>MTSERHPHSVVAHVPTELLLAIGQFLNGPSLAHCLQVCRQWHCTLQPLVWSTISEYQWHSKSFPIQLNINTSKDLALSPRLPLIRQITWEDNNLVSLKWKGSRAVSRQFTGARLAWLLQRTLNLASLSLRRSCDGFAPVFYRALADLPNLRRLHIHIPLHKARIPIEDMFPLFSRLHELYLAGCWYNHEKSTEPLLPNEKTTPWRLKSLRCTRLDLALTRYCPDLTFFEMYTFDHRSGIPPVSLRFLLDCPKLETVKLPNYTRKNDLVDMAETFRSLKALRSLYFNVNLREQLVFLYAPDFLLNKPQQLIDTYSLSHPSTPVPDQELMSAPLLEHLHVNHITAGVDREDSFRILCNILKTRVNLKSFRVSEPINPTHIFAQPGQEARDSWGCKSLVSLFLSLPMSIYSKTEVERTAFWYPIYRQIGQLSKLQSLTILCDSVQKDKGSGIQQLVGSTGLKRLVLCGSADSEWTREEIMDLLSALPKLKELQLKPLRKGNFLQIKSWLCEAGRSDIIFGKQWGRESSDFLA</sequence>
<keyword evidence="3" id="KW-1185">Reference proteome</keyword>
<proteinExistence type="predicted"/>
<dbReference type="InterPro" id="IPR032675">
    <property type="entry name" value="LRR_dom_sf"/>
</dbReference>
<evidence type="ECO:0000259" key="1">
    <source>
        <dbReference type="Pfam" id="PF12937"/>
    </source>
</evidence>
<dbReference type="Gene3D" id="1.20.1280.50">
    <property type="match status" value="1"/>
</dbReference>
<dbReference type="Gene3D" id="3.80.10.10">
    <property type="entry name" value="Ribonuclease Inhibitor"/>
    <property type="match status" value="1"/>
</dbReference>
<dbReference type="Proteomes" id="UP001194696">
    <property type="component" value="Unassembled WGS sequence"/>
</dbReference>
<dbReference type="InterPro" id="IPR036047">
    <property type="entry name" value="F-box-like_dom_sf"/>
</dbReference>
<feature type="domain" description="F-box" evidence="1">
    <location>
        <begin position="12"/>
        <end position="53"/>
    </location>
</feature>
<dbReference type="SUPFAM" id="SSF81383">
    <property type="entry name" value="F-box domain"/>
    <property type="match status" value="1"/>
</dbReference>
<dbReference type="Pfam" id="PF12937">
    <property type="entry name" value="F-box-like"/>
    <property type="match status" value="1"/>
</dbReference>